<evidence type="ECO:0000313" key="2">
    <source>
        <dbReference type="EMBL" id="KNZ62586.1"/>
    </source>
</evidence>
<name>A0A0L6VPE7_9BASI</name>
<feature type="region of interest" description="Disordered" evidence="1">
    <location>
        <begin position="1"/>
        <end position="89"/>
    </location>
</feature>
<accession>A0A0L6VPE7</accession>
<reference evidence="2 3" key="1">
    <citation type="submission" date="2015-08" db="EMBL/GenBank/DDBJ databases">
        <title>Next Generation Sequencing and Analysis of the Genome of Puccinia sorghi L Schw, the Causal Agent of Maize Common Rust.</title>
        <authorList>
            <person name="Rochi L."/>
            <person name="Burguener G."/>
            <person name="Darino M."/>
            <person name="Turjanski A."/>
            <person name="Kreff E."/>
            <person name="Dieguez M.J."/>
            <person name="Sacco F."/>
        </authorList>
    </citation>
    <scope>NUCLEOTIDE SEQUENCE [LARGE SCALE GENOMIC DNA]</scope>
    <source>
        <strain evidence="2 3">RO10H11247</strain>
    </source>
</reference>
<sequence length="172" mass="17956">MDSNFKHEDDGVGAPVSDGEDDSEEAQLDNEANSSNQQEPSATSRHLPAQDEVHDSSCPPLLGEEGKSHPATGDGPIGNQSAGDGPIGNYFSNCLGSPGQLAVCGCIASGTTRTTDSNTRANSPSTAPNVSLAGAFASATNSQFHIIESQLSIEQVRLEQEDTQAEKRDQLE</sequence>
<organism evidence="2 3">
    <name type="scientific">Puccinia sorghi</name>
    <dbReference type="NCBI Taxonomy" id="27349"/>
    <lineage>
        <taxon>Eukaryota</taxon>
        <taxon>Fungi</taxon>
        <taxon>Dikarya</taxon>
        <taxon>Basidiomycota</taxon>
        <taxon>Pucciniomycotina</taxon>
        <taxon>Pucciniomycetes</taxon>
        <taxon>Pucciniales</taxon>
        <taxon>Pucciniaceae</taxon>
        <taxon>Puccinia</taxon>
    </lineage>
</organism>
<dbReference type="AlphaFoldDB" id="A0A0L6VPE7"/>
<dbReference type="VEuPathDB" id="FungiDB:VP01_1250g1"/>
<evidence type="ECO:0000313" key="3">
    <source>
        <dbReference type="Proteomes" id="UP000037035"/>
    </source>
</evidence>
<evidence type="ECO:0000256" key="1">
    <source>
        <dbReference type="SAM" id="MobiDB-lite"/>
    </source>
</evidence>
<comment type="caution">
    <text evidence="2">The sequence shown here is derived from an EMBL/GenBank/DDBJ whole genome shotgun (WGS) entry which is preliminary data.</text>
</comment>
<feature type="compositionally biased region" description="Polar residues" evidence="1">
    <location>
        <begin position="30"/>
        <end position="44"/>
    </location>
</feature>
<protein>
    <submittedName>
        <fullName evidence="2">Uncharacterized protein</fullName>
    </submittedName>
</protein>
<feature type="compositionally biased region" description="Acidic residues" evidence="1">
    <location>
        <begin position="18"/>
        <end position="28"/>
    </location>
</feature>
<dbReference type="Proteomes" id="UP000037035">
    <property type="component" value="Unassembled WGS sequence"/>
</dbReference>
<keyword evidence="3" id="KW-1185">Reference proteome</keyword>
<dbReference type="EMBL" id="LAVV01002788">
    <property type="protein sequence ID" value="KNZ62586.1"/>
    <property type="molecule type" value="Genomic_DNA"/>
</dbReference>
<proteinExistence type="predicted"/>
<gene>
    <name evidence="2" type="ORF">VP01_1250g1</name>
</gene>
<feature type="compositionally biased region" description="Basic and acidic residues" evidence="1">
    <location>
        <begin position="1"/>
        <end position="10"/>
    </location>
</feature>